<dbReference type="RefSeq" id="WP_020556480.1">
    <property type="nucleotide sequence ID" value="NZ_BIFH01000030.1"/>
</dbReference>
<keyword evidence="1" id="KW-1133">Transmembrane helix</keyword>
<protein>
    <submittedName>
        <fullName evidence="2">Uncharacterized protein</fullName>
    </submittedName>
</protein>
<accession>A0A401YWN0</accession>
<evidence type="ECO:0000313" key="2">
    <source>
        <dbReference type="EMBL" id="GCD98945.1"/>
    </source>
</evidence>
<comment type="caution">
    <text evidence="2">The sequence shown here is derived from an EMBL/GenBank/DDBJ whole genome shotgun (WGS) entry which is preliminary data.</text>
</comment>
<evidence type="ECO:0000313" key="3">
    <source>
        <dbReference type="Proteomes" id="UP000286931"/>
    </source>
</evidence>
<feature type="transmembrane region" description="Helical" evidence="1">
    <location>
        <begin position="12"/>
        <end position="30"/>
    </location>
</feature>
<name>A0A401YWN0_9ACTN</name>
<dbReference type="AlphaFoldDB" id="A0A401YWN0"/>
<reference evidence="2 3" key="1">
    <citation type="submission" date="2018-12" db="EMBL/GenBank/DDBJ databases">
        <title>Draft genome sequence of Embleya hyalina NBRC 13850T.</title>
        <authorList>
            <person name="Komaki H."/>
            <person name="Hosoyama A."/>
            <person name="Kimura A."/>
            <person name="Ichikawa N."/>
            <person name="Tamura T."/>
        </authorList>
    </citation>
    <scope>NUCLEOTIDE SEQUENCE [LARGE SCALE GENOMIC DNA]</scope>
    <source>
        <strain evidence="2 3">NBRC 13850</strain>
    </source>
</reference>
<keyword evidence="3" id="KW-1185">Reference proteome</keyword>
<gene>
    <name evidence="2" type="ORF">EHYA_06657</name>
</gene>
<sequence>MQDDFERMLRVIFLLVAVAAVTAGALYYTLRAAGLLTLIG</sequence>
<evidence type="ECO:0000256" key="1">
    <source>
        <dbReference type="SAM" id="Phobius"/>
    </source>
</evidence>
<keyword evidence="1" id="KW-0812">Transmembrane</keyword>
<proteinExistence type="predicted"/>
<dbReference type="EMBL" id="BIFH01000030">
    <property type="protein sequence ID" value="GCD98945.1"/>
    <property type="molecule type" value="Genomic_DNA"/>
</dbReference>
<dbReference type="Proteomes" id="UP000286931">
    <property type="component" value="Unassembled WGS sequence"/>
</dbReference>
<organism evidence="2 3">
    <name type="scientific">Embleya hyalina</name>
    <dbReference type="NCBI Taxonomy" id="516124"/>
    <lineage>
        <taxon>Bacteria</taxon>
        <taxon>Bacillati</taxon>
        <taxon>Actinomycetota</taxon>
        <taxon>Actinomycetes</taxon>
        <taxon>Kitasatosporales</taxon>
        <taxon>Streptomycetaceae</taxon>
        <taxon>Embleya</taxon>
    </lineage>
</organism>
<keyword evidence="1" id="KW-0472">Membrane</keyword>